<sequence length="501" mass="48842">MRRKRYLRKSAGYKSKAAKTQPSEIDEIAPENSVGADTGGTGDYLPVEERVYDCEDCYQRKNCSKCNKCKPGCAEICGRFDEEDCNFACASDKELLIRIYCLLLNREHGLKAIGNKLKKSELNDDLKNIKSISDLLERAIVGLGETALGAVKKAVDAAGTMSDITSGLAKIAASSTQTAGSVAQTASGLATVAAGTAGTAGGIALTSSALANTAAAGAATAGAAADIAAEGAGIAAASAVTTGALVDVAAEAAGVAAAGAATVGVAGDIAAEAAGLAAAGAATAGVAGDIAAEAAGLAAAGAETAGLAGDIAAGAAGTAASISDTIAGIAGTAAGAAATSAAVSGTVAGAAETVAGAAATSAAVSSTVASVAATTAGTSATSAAAEGINIEAVTSGPVEARSETDTVQVWLFNNGRVPSKVADVLIFDLTVSPKTRYYVQSSAVPASSSVYFAIAPVPASYEVQVQGLTDGLHAYAVALDGAEMKMDTVKPREAGILCIYP</sequence>
<dbReference type="OrthoDB" id="10019829at2"/>
<proteinExistence type="predicted"/>
<keyword evidence="3" id="KW-1185">Reference proteome</keyword>
<gene>
    <name evidence="2" type="ORF">CLHUN_23280</name>
</gene>
<feature type="region of interest" description="Disordered" evidence="1">
    <location>
        <begin position="1"/>
        <end position="41"/>
    </location>
</feature>
<evidence type="ECO:0000313" key="2">
    <source>
        <dbReference type="EMBL" id="OPX43846.1"/>
    </source>
</evidence>
<organism evidence="2 3">
    <name type="scientific">Ruminiclostridium hungatei</name>
    <name type="common">Clostridium hungatei</name>
    <dbReference type="NCBI Taxonomy" id="48256"/>
    <lineage>
        <taxon>Bacteria</taxon>
        <taxon>Bacillati</taxon>
        <taxon>Bacillota</taxon>
        <taxon>Clostridia</taxon>
        <taxon>Eubacteriales</taxon>
        <taxon>Oscillospiraceae</taxon>
        <taxon>Ruminiclostridium</taxon>
    </lineage>
</organism>
<dbReference type="AlphaFoldDB" id="A0A1V4SK28"/>
<evidence type="ECO:0000313" key="3">
    <source>
        <dbReference type="Proteomes" id="UP000191554"/>
    </source>
</evidence>
<accession>A0A1V4SK28</accession>
<evidence type="ECO:0000256" key="1">
    <source>
        <dbReference type="SAM" id="MobiDB-lite"/>
    </source>
</evidence>
<dbReference type="EMBL" id="MZGX01000014">
    <property type="protein sequence ID" value="OPX43846.1"/>
    <property type="molecule type" value="Genomic_DNA"/>
</dbReference>
<dbReference type="RefSeq" id="WP_080064760.1">
    <property type="nucleotide sequence ID" value="NZ_MZGX01000014.1"/>
</dbReference>
<dbReference type="Proteomes" id="UP000191554">
    <property type="component" value="Unassembled WGS sequence"/>
</dbReference>
<dbReference type="STRING" id="48256.CLHUN_23280"/>
<reference evidence="2 3" key="1">
    <citation type="submission" date="2017-03" db="EMBL/GenBank/DDBJ databases">
        <title>Genome sequence of Clostridium hungatei DSM 14427.</title>
        <authorList>
            <person name="Poehlein A."/>
            <person name="Daniel R."/>
        </authorList>
    </citation>
    <scope>NUCLEOTIDE SEQUENCE [LARGE SCALE GENOMIC DNA]</scope>
    <source>
        <strain evidence="2 3">DSM 14427</strain>
    </source>
</reference>
<name>A0A1V4SK28_RUMHU</name>
<protein>
    <submittedName>
        <fullName evidence="2">Uncharacterized protein</fullName>
    </submittedName>
</protein>
<comment type="caution">
    <text evidence="2">The sequence shown here is derived from an EMBL/GenBank/DDBJ whole genome shotgun (WGS) entry which is preliminary data.</text>
</comment>